<organism evidence="1 2">
    <name type="scientific">Stigmatella ashevillensis</name>
    <dbReference type="NCBI Taxonomy" id="2995309"/>
    <lineage>
        <taxon>Bacteria</taxon>
        <taxon>Pseudomonadati</taxon>
        <taxon>Myxococcota</taxon>
        <taxon>Myxococcia</taxon>
        <taxon>Myxococcales</taxon>
        <taxon>Cystobacterineae</taxon>
        <taxon>Archangiaceae</taxon>
        <taxon>Stigmatella</taxon>
    </lineage>
</organism>
<dbReference type="InterPro" id="IPR045390">
    <property type="entry name" value="ABC-3C_MC3"/>
</dbReference>
<keyword evidence="2" id="KW-1185">Reference proteome</keyword>
<evidence type="ECO:0000313" key="1">
    <source>
        <dbReference type="EMBL" id="MDC0713007.1"/>
    </source>
</evidence>
<name>A0ABT5DH54_9BACT</name>
<accession>A0ABT5DH54</accession>
<dbReference type="Pfam" id="PF20131">
    <property type="entry name" value="MC3"/>
    <property type="match status" value="1"/>
</dbReference>
<gene>
    <name evidence="1" type="ORF">POL68_31385</name>
</gene>
<dbReference type="RefSeq" id="WP_272143188.1">
    <property type="nucleotide sequence ID" value="NZ_JAQNDM010000002.1"/>
</dbReference>
<evidence type="ECO:0000313" key="2">
    <source>
        <dbReference type="Proteomes" id="UP001221838"/>
    </source>
</evidence>
<protein>
    <submittedName>
        <fullName evidence="1">DUF6521 family protein</fullName>
    </submittedName>
</protein>
<proteinExistence type="predicted"/>
<reference evidence="1 2" key="1">
    <citation type="submission" date="2022-11" db="EMBL/GenBank/DDBJ databases">
        <title>Minimal conservation of predation-associated metabolite biosynthetic gene clusters underscores biosynthetic potential of Myxococcota including descriptions for ten novel species: Archangium lansinium sp. nov., Myxococcus landrumus sp. nov., Nannocystis bai.</title>
        <authorList>
            <person name="Ahearne A."/>
            <person name="Stevens C."/>
            <person name="Dowd S."/>
        </authorList>
    </citation>
    <scope>NUCLEOTIDE SEQUENCE [LARGE SCALE GENOMIC DNA]</scope>
    <source>
        <strain evidence="1 2">NCWAL01</strain>
    </source>
</reference>
<sequence length="161" mass="17379">MSVAHDLFSEINPAFCAYALVAFSTAYKSGSEKGPELPLVYLALPVALSGDLASAFEGTNKKTGLLEWLERTPQVQIGLAERVNASLGIVTEAVRFACFSRVLVLDEGAYLKVGERKLKKNVIISLSEGPAQSLKRAERLGYWFASAGSTKTVFDMMGLTV</sequence>
<dbReference type="Proteomes" id="UP001221838">
    <property type="component" value="Unassembled WGS sequence"/>
</dbReference>
<comment type="caution">
    <text evidence="1">The sequence shown here is derived from an EMBL/GenBank/DDBJ whole genome shotgun (WGS) entry which is preliminary data.</text>
</comment>
<dbReference type="EMBL" id="JAQNDM010000002">
    <property type="protein sequence ID" value="MDC0713007.1"/>
    <property type="molecule type" value="Genomic_DNA"/>
</dbReference>